<evidence type="ECO:0000313" key="7">
    <source>
        <dbReference type="Proteomes" id="UP000887569"/>
    </source>
</evidence>
<dbReference type="PANTHER" id="PTHR10416">
    <property type="entry name" value="DNA POLYMERASE DELTA SUBUNIT 2"/>
    <property type="match status" value="1"/>
</dbReference>
<dbReference type="WBParaSite" id="PgR010_g115_t02">
    <property type="protein sequence ID" value="PgR010_g115_t02"/>
    <property type="gene ID" value="PgR010_g115"/>
</dbReference>
<dbReference type="InterPro" id="IPR041863">
    <property type="entry name" value="PolD2_C"/>
</dbReference>
<dbReference type="Gene3D" id="2.40.50.430">
    <property type="match status" value="1"/>
</dbReference>
<feature type="domain" description="DNA polymerase delta subunit OB-fold" evidence="6">
    <location>
        <begin position="35"/>
        <end position="163"/>
    </location>
</feature>
<dbReference type="WBParaSite" id="PgR010_g115_t01">
    <property type="protein sequence ID" value="PgR010_g115_t01"/>
    <property type="gene ID" value="PgR010_g115"/>
</dbReference>
<evidence type="ECO:0000313" key="8">
    <source>
        <dbReference type="WBParaSite" id="PgR010_g115_t01"/>
    </source>
</evidence>
<evidence type="ECO:0000256" key="4">
    <source>
        <dbReference type="ARBA" id="ARBA00023242"/>
    </source>
</evidence>
<dbReference type="AlphaFoldDB" id="A0A915AL58"/>
<sequence length="453" mass="51204">FEMVQLTRDALDYENRSMRFLIDEKDLRDNCFQRQYFHAYRARVSIMRPKIIAAAKEKFGNNIEPCNLTKAVKSASSFVIGTVEKRIKLRPSVLRDLAEEQLILPKPILEDRLVTDEDFLEFEDENQIVRLTGAIDMDDVATGCVIGLRGTQLKEDKFRVDEIIWPKMAIQPPLPQLATDKYLMFISGLSFSGESDKDAERLFSLDLLQKWIGGYLPLCDKERSLVENIVRLVVAGESVAITDQGREFTTAARYVIKNEECPNVECAAHMDKFLAKISSLLEVDVMPGLGDPATHLMPQQPIHRAVFPNASYHGKMLNLVTNPYHFTLNGIHIMGTSGNNVSDLKRFSTKASSTDILERTLLWQHLAPTIPDTVDGFPFIDRDPFIIEDTFPHILFAANQSAAESAVREFEGGRRTLLVSVPSFAKTKSALLINLRTLEVIEQNFTFDDDMIS</sequence>
<keyword evidence="4" id="KW-0539">Nucleus</keyword>
<evidence type="ECO:0000259" key="6">
    <source>
        <dbReference type="Pfam" id="PF18018"/>
    </source>
</evidence>
<evidence type="ECO:0000256" key="3">
    <source>
        <dbReference type="ARBA" id="ARBA00022705"/>
    </source>
</evidence>
<evidence type="ECO:0000313" key="9">
    <source>
        <dbReference type="WBParaSite" id="PgR010_g115_t02"/>
    </source>
</evidence>
<dbReference type="InterPro" id="IPR040663">
    <property type="entry name" value="DNA_pol_D_N"/>
</dbReference>
<dbReference type="CDD" id="cd07387">
    <property type="entry name" value="MPP_PolD2_C"/>
    <property type="match status" value="1"/>
</dbReference>
<keyword evidence="3" id="KW-0235">DNA replication</keyword>
<protein>
    <submittedName>
        <fullName evidence="8 9">DNA polymerase delta small subunit</fullName>
    </submittedName>
</protein>
<name>A0A915AL58_PARUN</name>
<comment type="similarity">
    <text evidence="2">Belongs to the DNA polymerase delta/II small subunit family.</text>
</comment>
<dbReference type="GO" id="GO:0003677">
    <property type="term" value="F:DNA binding"/>
    <property type="evidence" value="ECO:0007669"/>
    <property type="project" value="InterPro"/>
</dbReference>
<dbReference type="Pfam" id="PF04042">
    <property type="entry name" value="DNA_pol_E_B"/>
    <property type="match status" value="1"/>
</dbReference>
<reference evidence="8 9" key="1">
    <citation type="submission" date="2022-11" db="UniProtKB">
        <authorList>
            <consortium name="WormBaseParasite"/>
        </authorList>
    </citation>
    <scope>IDENTIFICATION</scope>
</reference>
<keyword evidence="7" id="KW-1185">Reference proteome</keyword>
<feature type="domain" description="DNA polymerase alpha/delta/epsilon subunit B" evidence="5">
    <location>
        <begin position="184"/>
        <end position="401"/>
    </location>
</feature>
<dbReference type="PANTHER" id="PTHR10416:SF0">
    <property type="entry name" value="DNA POLYMERASE DELTA SUBUNIT 2"/>
    <property type="match status" value="1"/>
</dbReference>
<dbReference type="Proteomes" id="UP000887569">
    <property type="component" value="Unplaced"/>
</dbReference>
<dbReference type="Pfam" id="PF18018">
    <property type="entry name" value="DNA_pol_D_N"/>
    <property type="match status" value="1"/>
</dbReference>
<dbReference type="InterPro" id="IPR024826">
    <property type="entry name" value="DNA_pol_delta/II_ssu"/>
</dbReference>
<dbReference type="GO" id="GO:0043625">
    <property type="term" value="C:delta DNA polymerase complex"/>
    <property type="evidence" value="ECO:0007669"/>
    <property type="project" value="TreeGrafter"/>
</dbReference>
<evidence type="ECO:0000256" key="2">
    <source>
        <dbReference type="ARBA" id="ARBA00006035"/>
    </source>
</evidence>
<evidence type="ECO:0000259" key="5">
    <source>
        <dbReference type="Pfam" id="PF04042"/>
    </source>
</evidence>
<comment type="subcellular location">
    <subcellularLocation>
        <location evidence="1">Nucleus</location>
    </subcellularLocation>
</comment>
<dbReference type="Gene3D" id="3.60.21.50">
    <property type="match status" value="1"/>
</dbReference>
<organism evidence="7 8">
    <name type="scientific">Parascaris univalens</name>
    <name type="common">Nematode worm</name>
    <dbReference type="NCBI Taxonomy" id="6257"/>
    <lineage>
        <taxon>Eukaryota</taxon>
        <taxon>Metazoa</taxon>
        <taxon>Ecdysozoa</taxon>
        <taxon>Nematoda</taxon>
        <taxon>Chromadorea</taxon>
        <taxon>Rhabditida</taxon>
        <taxon>Spirurina</taxon>
        <taxon>Ascaridomorpha</taxon>
        <taxon>Ascaridoidea</taxon>
        <taxon>Ascarididae</taxon>
        <taxon>Parascaris</taxon>
    </lineage>
</organism>
<evidence type="ECO:0000256" key="1">
    <source>
        <dbReference type="ARBA" id="ARBA00004123"/>
    </source>
</evidence>
<dbReference type="GO" id="GO:0006271">
    <property type="term" value="P:DNA strand elongation involved in DNA replication"/>
    <property type="evidence" value="ECO:0007669"/>
    <property type="project" value="TreeGrafter"/>
</dbReference>
<accession>A0A915AL58</accession>
<proteinExistence type="inferred from homology"/>
<dbReference type="InterPro" id="IPR007185">
    <property type="entry name" value="DNA_pol_a/d/e_bsu"/>
</dbReference>